<evidence type="ECO:0000313" key="7">
    <source>
        <dbReference type="WBParaSite" id="PSAMB.scaffold1035size36881.g10526.t1"/>
    </source>
</evidence>
<comment type="subcellular location">
    <subcellularLocation>
        <location evidence="1">Secreted</location>
    </subcellularLocation>
</comment>
<dbReference type="WBParaSite" id="PSAMB.scaffold1035size36881.g10526.t1">
    <property type="protein sequence ID" value="PSAMB.scaffold1035size36881.g10526.t1"/>
    <property type="gene ID" value="PSAMB.scaffold1035size36881.g10526"/>
</dbReference>
<sequence>MTSCKIVIAVLLCSIHNILGELENGKLFDEPVCDNTNSTLACNDTLAFDSKYRTYDGKCTNLMHADWGSNNQPFIRLLSAEYEGDLNLGLISRNFAFGSESVDTEQFDKDEEFHLDTHRTAMLGHFGQFIANDITHAFQETFNCNNADSLTCRSDTDRSRADFLPVNGRFLFTRTRSCESNGKREQVNIASAFIDASTVYGCVRM</sequence>
<dbReference type="InterPro" id="IPR037120">
    <property type="entry name" value="Haem_peroxidase_sf_animal"/>
</dbReference>
<dbReference type="SUPFAM" id="SSF48113">
    <property type="entry name" value="Heme-dependent peroxidases"/>
    <property type="match status" value="1"/>
</dbReference>
<organism evidence="6 7">
    <name type="scientific">Plectus sambesii</name>
    <dbReference type="NCBI Taxonomy" id="2011161"/>
    <lineage>
        <taxon>Eukaryota</taxon>
        <taxon>Metazoa</taxon>
        <taxon>Ecdysozoa</taxon>
        <taxon>Nematoda</taxon>
        <taxon>Chromadorea</taxon>
        <taxon>Plectida</taxon>
        <taxon>Plectina</taxon>
        <taxon>Plectoidea</taxon>
        <taxon>Plectidae</taxon>
        <taxon>Plectus</taxon>
    </lineage>
</organism>
<evidence type="ECO:0000256" key="4">
    <source>
        <dbReference type="ARBA" id="ARBA00023180"/>
    </source>
</evidence>
<feature type="signal peptide" evidence="5">
    <location>
        <begin position="1"/>
        <end position="20"/>
    </location>
</feature>
<proteinExistence type="predicted"/>
<dbReference type="AlphaFoldDB" id="A0A914UI62"/>
<dbReference type="GO" id="GO:0004601">
    <property type="term" value="F:peroxidase activity"/>
    <property type="evidence" value="ECO:0007669"/>
    <property type="project" value="UniProtKB-KW"/>
</dbReference>
<dbReference type="PROSITE" id="PS50292">
    <property type="entry name" value="PEROXIDASE_3"/>
    <property type="match status" value="1"/>
</dbReference>
<dbReference type="Pfam" id="PF03098">
    <property type="entry name" value="An_peroxidase"/>
    <property type="match status" value="1"/>
</dbReference>
<keyword evidence="3" id="KW-0560">Oxidoreductase</keyword>
<keyword evidence="4" id="KW-0325">Glycoprotein</keyword>
<dbReference type="GO" id="GO:0006979">
    <property type="term" value="P:response to oxidative stress"/>
    <property type="evidence" value="ECO:0007669"/>
    <property type="project" value="InterPro"/>
</dbReference>
<keyword evidence="2" id="KW-0964">Secreted</keyword>
<reference evidence="7" key="1">
    <citation type="submission" date="2022-11" db="UniProtKB">
        <authorList>
            <consortium name="WormBaseParasite"/>
        </authorList>
    </citation>
    <scope>IDENTIFICATION</scope>
</reference>
<evidence type="ECO:0000256" key="3">
    <source>
        <dbReference type="ARBA" id="ARBA00022559"/>
    </source>
</evidence>
<dbReference type="Gene3D" id="1.10.640.10">
    <property type="entry name" value="Haem peroxidase domain superfamily, animal type"/>
    <property type="match status" value="1"/>
</dbReference>
<feature type="chain" id="PRO_5037160878" evidence="5">
    <location>
        <begin position="21"/>
        <end position="205"/>
    </location>
</feature>
<evidence type="ECO:0000256" key="5">
    <source>
        <dbReference type="SAM" id="SignalP"/>
    </source>
</evidence>
<dbReference type="GO" id="GO:0005576">
    <property type="term" value="C:extracellular region"/>
    <property type="evidence" value="ECO:0007669"/>
    <property type="project" value="UniProtKB-SubCell"/>
</dbReference>
<accession>A0A914UI62</accession>
<dbReference type="InterPro" id="IPR019791">
    <property type="entry name" value="Haem_peroxidase_animal"/>
</dbReference>
<dbReference type="InterPro" id="IPR010255">
    <property type="entry name" value="Haem_peroxidase_sf"/>
</dbReference>
<keyword evidence="5" id="KW-0732">Signal</keyword>
<dbReference type="GO" id="GO:0020037">
    <property type="term" value="F:heme binding"/>
    <property type="evidence" value="ECO:0007669"/>
    <property type="project" value="InterPro"/>
</dbReference>
<evidence type="ECO:0000256" key="1">
    <source>
        <dbReference type="ARBA" id="ARBA00004613"/>
    </source>
</evidence>
<keyword evidence="3" id="KW-0575">Peroxidase</keyword>
<protein>
    <submittedName>
        <fullName evidence="7">Uncharacterized protein</fullName>
    </submittedName>
</protein>
<dbReference type="PANTHER" id="PTHR11475:SF4">
    <property type="entry name" value="CHORION PEROXIDASE"/>
    <property type="match status" value="1"/>
</dbReference>
<dbReference type="PANTHER" id="PTHR11475">
    <property type="entry name" value="OXIDASE/PEROXIDASE"/>
    <property type="match status" value="1"/>
</dbReference>
<keyword evidence="6" id="KW-1185">Reference proteome</keyword>
<name>A0A914UI62_9BILA</name>
<dbReference type="Proteomes" id="UP000887566">
    <property type="component" value="Unplaced"/>
</dbReference>
<evidence type="ECO:0000313" key="6">
    <source>
        <dbReference type="Proteomes" id="UP000887566"/>
    </source>
</evidence>
<evidence type="ECO:0000256" key="2">
    <source>
        <dbReference type="ARBA" id="ARBA00022525"/>
    </source>
</evidence>